<reference evidence="6 7" key="1">
    <citation type="submission" date="2024-11" db="EMBL/GenBank/DDBJ databases">
        <title>Chromosome-level genome assembly of the freshwater bivalve Anodonta woodiana.</title>
        <authorList>
            <person name="Chen X."/>
        </authorList>
    </citation>
    <scope>NUCLEOTIDE SEQUENCE [LARGE SCALE GENOMIC DNA]</scope>
    <source>
        <strain evidence="6">MN2024</strain>
        <tissue evidence="6">Gills</tissue>
    </source>
</reference>
<evidence type="ECO:0000256" key="4">
    <source>
        <dbReference type="SAM" id="Phobius"/>
    </source>
</evidence>
<evidence type="ECO:0000256" key="1">
    <source>
        <dbReference type="ARBA" id="ARBA00000707"/>
    </source>
</evidence>
<dbReference type="AlphaFoldDB" id="A0ABD3USY7"/>
<dbReference type="PANTHER" id="PTHR21646:SF23">
    <property type="entry name" value="UBIQUITIN CARBOXYL-TERMINAL HYDROLASE USP2"/>
    <property type="match status" value="1"/>
</dbReference>
<dbReference type="InterPro" id="IPR050185">
    <property type="entry name" value="Ub_carboxyl-term_hydrolase"/>
</dbReference>
<keyword evidence="4" id="KW-0472">Membrane</keyword>
<dbReference type="PROSITE" id="PS50235">
    <property type="entry name" value="USP_3"/>
    <property type="match status" value="1"/>
</dbReference>
<comment type="catalytic activity">
    <reaction evidence="1">
        <text>Thiol-dependent hydrolysis of ester, thioester, amide, peptide and isopeptide bonds formed by the C-terminal Gly of ubiquitin (a 76-residue protein attached to proteins as an intracellular targeting signal).</text>
        <dbReference type="EC" id="3.4.19.12"/>
    </reaction>
</comment>
<dbReference type="SUPFAM" id="SSF54001">
    <property type="entry name" value="Cysteine proteinases"/>
    <property type="match status" value="1"/>
</dbReference>
<dbReference type="Gene3D" id="3.90.70.10">
    <property type="entry name" value="Cysteine proteinases"/>
    <property type="match status" value="1"/>
</dbReference>
<feature type="transmembrane region" description="Helical" evidence="4">
    <location>
        <begin position="6"/>
        <end position="24"/>
    </location>
</feature>
<evidence type="ECO:0000259" key="5">
    <source>
        <dbReference type="PROSITE" id="PS50235"/>
    </source>
</evidence>
<dbReference type="Proteomes" id="UP001634394">
    <property type="component" value="Unassembled WGS sequence"/>
</dbReference>
<feature type="transmembrane region" description="Helical" evidence="4">
    <location>
        <begin position="67"/>
        <end position="88"/>
    </location>
</feature>
<sequence length="778" mass="88988">MWLLQVLYSFSYNSLLEFVFYVLVDIVARTPLKEARNQAEKRTIWLFESLVLAVVSLFVYICDHTPYFLLFLTSLTLAYTVFCGRVDFSYWWTMVKTRWEEYQQHQESMLIIRQQEQQQKQMAAAMQMNSQQGKQSSIQQRLYQLSPFAQQSQQQQQPKMLSSIIDSENDINTGSAWLRGARLRLRNPLRGENKQPDPYYQQIPKVSDSVGVYASHPAHVSVPNAATSVYDTWSNHNNLRRRPLRPVQTDSTTILPTNKTSTLRSRFMSAIGLFKTQRNKPAGLRNEGQNLCFLNCVVQCLARSPHLFEKLEKETIEEFECSVAESALFTNLLEICSNCLQKSGLSQHVIEPGAFRQAVSLLNSNLVAPPTERQVQQDAAEFFMWLIGTLHTLLNKKKKDSKTSRKTENQTLKMLQFIYGDLDPARLKDLKDACRREISQAHGLDNNSYAEPIQRLSDLEWLTHKQHNNSFVDDIFSGQLVEAYHCLTSNHISVTTQTFSILPVPIVAPRDVSGLVFLEDCFTKFCNIEYLIGQDHQGMGCAQSHKSGGVQQFVRSSTPSSVSIHSHVNKRTPVNPRGDTDSAVNSPLRTQTVMSPIVGERGFNDSGFHDNAFKTSTPIIDQGYVSNAYPTFRLCDAQHRCLLRQLPDCLVIQMLRFSFNPFSHQTRKLTSPVSIPVKGLDLTHIVYDNVTQREDLTALHDSYRYDLYAVCIHLGAESTNCGHYVCYCLNENGTWFKFDDELVTEVNMEFEVTTREIRENAYLLFYKRSSNEIQDKPA</sequence>
<protein>
    <recommendedName>
        <fullName evidence="2">ubiquitinyl hydrolase 1</fullName>
        <ecNumber evidence="2">3.4.19.12</ecNumber>
    </recommendedName>
</protein>
<gene>
    <name evidence="6" type="ORF">ACJMK2_016157</name>
</gene>
<dbReference type="EMBL" id="JBJQND010000015">
    <property type="protein sequence ID" value="KAL3852530.1"/>
    <property type="molecule type" value="Genomic_DNA"/>
</dbReference>
<organism evidence="6 7">
    <name type="scientific">Sinanodonta woodiana</name>
    <name type="common">Chinese pond mussel</name>
    <name type="synonym">Anodonta woodiana</name>
    <dbReference type="NCBI Taxonomy" id="1069815"/>
    <lineage>
        <taxon>Eukaryota</taxon>
        <taxon>Metazoa</taxon>
        <taxon>Spiralia</taxon>
        <taxon>Lophotrochozoa</taxon>
        <taxon>Mollusca</taxon>
        <taxon>Bivalvia</taxon>
        <taxon>Autobranchia</taxon>
        <taxon>Heteroconchia</taxon>
        <taxon>Palaeoheterodonta</taxon>
        <taxon>Unionida</taxon>
        <taxon>Unionoidea</taxon>
        <taxon>Unionidae</taxon>
        <taxon>Unioninae</taxon>
        <taxon>Sinanodonta</taxon>
    </lineage>
</organism>
<dbReference type="InterPro" id="IPR038765">
    <property type="entry name" value="Papain-like_cys_pep_sf"/>
</dbReference>
<dbReference type="InterPro" id="IPR001394">
    <property type="entry name" value="Peptidase_C19_UCH"/>
</dbReference>
<keyword evidence="7" id="KW-1185">Reference proteome</keyword>
<evidence type="ECO:0000313" key="7">
    <source>
        <dbReference type="Proteomes" id="UP001634394"/>
    </source>
</evidence>
<keyword evidence="4" id="KW-1133">Transmembrane helix</keyword>
<dbReference type="EC" id="3.4.19.12" evidence="2"/>
<accession>A0ABD3USY7</accession>
<dbReference type="PANTHER" id="PTHR21646">
    <property type="entry name" value="UBIQUITIN CARBOXYL-TERMINAL HYDROLASE"/>
    <property type="match status" value="1"/>
</dbReference>
<evidence type="ECO:0000313" key="6">
    <source>
        <dbReference type="EMBL" id="KAL3852530.1"/>
    </source>
</evidence>
<comment type="caution">
    <text evidence="6">The sequence shown here is derived from an EMBL/GenBank/DDBJ whole genome shotgun (WGS) entry which is preliminary data.</text>
</comment>
<evidence type="ECO:0000256" key="2">
    <source>
        <dbReference type="ARBA" id="ARBA00012759"/>
    </source>
</evidence>
<dbReference type="Pfam" id="PF00443">
    <property type="entry name" value="UCH"/>
    <property type="match status" value="1"/>
</dbReference>
<dbReference type="InterPro" id="IPR028889">
    <property type="entry name" value="USP"/>
</dbReference>
<evidence type="ECO:0000256" key="3">
    <source>
        <dbReference type="SAM" id="MobiDB-lite"/>
    </source>
</evidence>
<keyword evidence="4" id="KW-0812">Transmembrane</keyword>
<dbReference type="InterPro" id="IPR018200">
    <property type="entry name" value="USP_CS"/>
</dbReference>
<name>A0ABD3USY7_SINWO</name>
<dbReference type="CDD" id="cd02257">
    <property type="entry name" value="Peptidase_C19"/>
    <property type="match status" value="1"/>
</dbReference>
<proteinExistence type="predicted"/>
<dbReference type="GO" id="GO:0004843">
    <property type="term" value="F:cysteine-type deubiquitinase activity"/>
    <property type="evidence" value="ECO:0007669"/>
    <property type="project" value="UniProtKB-EC"/>
</dbReference>
<feature type="transmembrane region" description="Helical" evidence="4">
    <location>
        <begin position="44"/>
        <end position="61"/>
    </location>
</feature>
<feature type="region of interest" description="Disordered" evidence="3">
    <location>
        <begin position="563"/>
        <end position="586"/>
    </location>
</feature>
<dbReference type="PROSITE" id="PS00973">
    <property type="entry name" value="USP_2"/>
    <property type="match status" value="1"/>
</dbReference>
<feature type="domain" description="USP" evidence="5">
    <location>
        <begin position="282"/>
        <end position="769"/>
    </location>
</feature>